<comment type="caution">
    <text evidence="9">The sequence shown here is derived from an EMBL/GenBank/DDBJ whole genome shotgun (WGS) entry which is preliminary data.</text>
</comment>
<evidence type="ECO:0000256" key="1">
    <source>
        <dbReference type="ARBA" id="ARBA00010240"/>
    </source>
</evidence>
<dbReference type="FunFam" id="3.40.1090.10:FF:000005">
    <property type="entry name" value="Patatin"/>
    <property type="match status" value="1"/>
</dbReference>
<reference evidence="9 10" key="1">
    <citation type="submission" date="2020-10" db="EMBL/GenBank/DDBJ databases">
        <title>The Coptis chinensis genome and diversification of protoberbering-type alkaloids.</title>
        <authorList>
            <person name="Wang B."/>
            <person name="Shu S."/>
            <person name="Song C."/>
            <person name="Liu Y."/>
        </authorList>
    </citation>
    <scope>NUCLEOTIDE SEQUENCE [LARGE SCALE GENOMIC DNA]</scope>
    <source>
        <strain evidence="9">HL-2020</strain>
        <tissue evidence="9">Leaf</tissue>
    </source>
</reference>
<accession>A0A835LN22</accession>
<feature type="short sequence motif" description="GXGXXG" evidence="6">
    <location>
        <begin position="22"/>
        <end position="27"/>
    </location>
</feature>
<evidence type="ECO:0000256" key="7">
    <source>
        <dbReference type="RuleBase" id="RU361262"/>
    </source>
</evidence>
<organism evidence="9 10">
    <name type="scientific">Coptis chinensis</name>
    <dbReference type="NCBI Taxonomy" id="261450"/>
    <lineage>
        <taxon>Eukaryota</taxon>
        <taxon>Viridiplantae</taxon>
        <taxon>Streptophyta</taxon>
        <taxon>Embryophyta</taxon>
        <taxon>Tracheophyta</taxon>
        <taxon>Spermatophyta</taxon>
        <taxon>Magnoliopsida</taxon>
        <taxon>Ranunculales</taxon>
        <taxon>Ranunculaceae</taxon>
        <taxon>Coptidoideae</taxon>
        <taxon>Coptis</taxon>
    </lineage>
</organism>
<feature type="short sequence motif" description="GXSXG" evidence="6">
    <location>
        <begin position="60"/>
        <end position="64"/>
    </location>
</feature>
<dbReference type="OrthoDB" id="1658288at2759"/>
<dbReference type="PANTHER" id="PTHR32176:SF109">
    <property type="entry name" value="PATATIN-LIKE PROTEIN 2"/>
    <property type="match status" value="1"/>
</dbReference>
<comment type="function">
    <text evidence="7">Lipolytic acyl hydrolase (LAH).</text>
</comment>
<sequence>MASIATRSPSKGKMITVLSIDGGGVKGLLPAIMLAFLEAQLQELDGEEVRLADYFDAVAGTSTGGLIATMITAPDDNNRPLYAAKDIVAFYLKHCPGIFPQKNNWGLLGMATNVMDAMNGPKYDGKYLRSLLQGFLGKKKLHQTLTPVVIPAFDIKHLQPVIFSTYEAKRDGLKDPLLSDMCIGTSAAPTFLPAHHFETSDTQGNVKSYNLIDGGVAANNPTLVAMSMITREIIMQKQNFFATKPMNYGRFLVISLGTGSAKEESKFDASMAAKWGTFAWLYNGDSSPLLDAFTQASADMVDIHASILFQALLSEKNYLRIELGNLVGIASSVDISTEENMQDLIKIGKDLLTKPLSRVNLETGTYEEAKGEGTNAEALIRFAKLLSDEHRLRQSI</sequence>
<feature type="active site" description="Proton acceptor" evidence="6">
    <location>
        <position position="213"/>
    </location>
</feature>
<evidence type="ECO:0000313" key="10">
    <source>
        <dbReference type="Proteomes" id="UP000631114"/>
    </source>
</evidence>
<comment type="domain">
    <text evidence="7">The nitrogen atoms of the two glycine residues in the GGXR motif define the oxyanion hole, and stabilize the oxyanion that forms during the nucleophilic attack by the catalytic serine during substrate cleavage.</text>
</comment>
<name>A0A835LN22_9MAGN</name>
<dbReference type="InterPro" id="IPR002641">
    <property type="entry name" value="PNPLA_dom"/>
</dbReference>
<keyword evidence="5 6" id="KW-0443">Lipid metabolism</keyword>
<dbReference type="GO" id="GO:0006952">
    <property type="term" value="P:defense response"/>
    <property type="evidence" value="ECO:0007669"/>
    <property type="project" value="UniProtKB-KW"/>
</dbReference>
<feature type="short sequence motif" description="DGA/G" evidence="6">
    <location>
        <begin position="213"/>
        <end position="215"/>
    </location>
</feature>
<dbReference type="AlphaFoldDB" id="A0A835LN22"/>
<evidence type="ECO:0000259" key="8">
    <source>
        <dbReference type="PROSITE" id="PS51635"/>
    </source>
</evidence>
<feature type="active site" description="Nucleophile" evidence="6">
    <location>
        <position position="62"/>
    </location>
</feature>
<keyword evidence="3" id="KW-0611">Plant defense</keyword>
<keyword evidence="4 6" id="KW-0442">Lipid degradation</keyword>
<dbReference type="GO" id="GO:0047372">
    <property type="term" value="F:monoacylglycerol lipase activity"/>
    <property type="evidence" value="ECO:0007669"/>
    <property type="project" value="TreeGrafter"/>
</dbReference>
<evidence type="ECO:0000256" key="6">
    <source>
        <dbReference type="PROSITE-ProRule" id="PRU01161"/>
    </source>
</evidence>
<dbReference type="SUPFAM" id="SSF52151">
    <property type="entry name" value="FabD/lysophospholipase-like"/>
    <property type="match status" value="1"/>
</dbReference>
<dbReference type="Gene3D" id="3.40.1090.10">
    <property type="entry name" value="Cytosolic phospholipase A2 catalytic domain"/>
    <property type="match status" value="1"/>
</dbReference>
<keyword evidence="2 6" id="KW-0378">Hydrolase</keyword>
<evidence type="ECO:0000256" key="5">
    <source>
        <dbReference type="ARBA" id="ARBA00023098"/>
    </source>
</evidence>
<proteinExistence type="inferred from homology"/>
<dbReference type="PROSITE" id="PS51635">
    <property type="entry name" value="PNPLA"/>
    <property type="match status" value="1"/>
</dbReference>
<feature type="domain" description="PNPLA" evidence="8">
    <location>
        <begin position="18"/>
        <end position="226"/>
    </location>
</feature>
<dbReference type="Proteomes" id="UP000631114">
    <property type="component" value="Unassembled WGS sequence"/>
</dbReference>
<evidence type="ECO:0000256" key="2">
    <source>
        <dbReference type="ARBA" id="ARBA00022801"/>
    </source>
</evidence>
<evidence type="ECO:0000256" key="4">
    <source>
        <dbReference type="ARBA" id="ARBA00022963"/>
    </source>
</evidence>
<dbReference type="EMBL" id="JADFTS010000006">
    <property type="protein sequence ID" value="KAF9601673.1"/>
    <property type="molecule type" value="Genomic_DNA"/>
</dbReference>
<dbReference type="Pfam" id="PF01734">
    <property type="entry name" value="Patatin"/>
    <property type="match status" value="1"/>
</dbReference>
<dbReference type="PANTHER" id="PTHR32176">
    <property type="entry name" value="XYLOSE ISOMERASE"/>
    <property type="match status" value="1"/>
</dbReference>
<dbReference type="GO" id="GO:0004620">
    <property type="term" value="F:phospholipase activity"/>
    <property type="evidence" value="ECO:0007669"/>
    <property type="project" value="TreeGrafter"/>
</dbReference>
<dbReference type="GO" id="GO:0016042">
    <property type="term" value="P:lipid catabolic process"/>
    <property type="evidence" value="ECO:0007669"/>
    <property type="project" value="UniProtKB-UniRule"/>
</dbReference>
<dbReference type="InterPro" id="IPR016035">
    <property type="entry name" value="Acyl_Trfase/lysoPLipase"/>
</dbReference>
<keyword evidence="10" id="KW-1185">Reference proteome</keyword>
<evidence type="ECO:0000256" key="3">
    <source>
        <dbReference type="ARBA" id="ARBA00022821"/>
    </source>
</evidence>
<dbReference type="EC" id="3.1.1.-" evidence="7"/>
<protein>
    <recommendedName>
        <fullName evidence="7">Patatin</fullName>
        <ecNumber evidence="7">3.1.1.-</ecNumber>
    </recommendedName>
</protein>
<comment type="similarity">
    <text evidence="1 7">Belongs to the patatin family.</text>
</comment>
<gene>
    <name evidence="9" type="ORF">IFM89_021725</name>
</gene>
<dbReference type="CDD" id="cd07214">
    <property type="entry name" value="Pat17_isozyme_like"/>
    <property type="match status" value="1"/>
</dbReference>
<evidence type="ECO:0000313" key="9">
    <source>
        <dbReference type="EMBL" id="KAF9601673.1"/>
    </source>
</evidence>